<dbReference type="AlphaFoldDB" id="A0A9P8Q0T1"/>
<dbReference type="EMBL" id="JAEUBG010004581">
    <property type="protein sequence ID" value="KAH3681130.1"/>
    <property type="molecule type" value="Genomic_DNA"/>
</dbReference>
<name>A0A9P8Q0T1_WICPI</name>
<comment type="caution">
    <text evidence="2">The sequence shown here is derived from an EMBL/GenBank/DDBJ whole genome shotgun (WGS) entry which is preliminary data.</text>
</comment>
<gene>
    <name evidence="2" type="ORF">WICPIJ_007905</name>
</gene>
<sequence length="107" mass="12313">MSVVITVTPIIVTAAIVGSTANRTVSCQRFRVVSVLHVLTTVWIMVVVWLLLLHYLRWHELRVRTVLLDCTVARVSNKLWLKVKLLLLMLLLIQKSLETRRTVLEVL</sequence>
<keyword evidence="3" id="KW-1185">Reference proteome</keyword>
<keyword evidence="1" id="KW-1133">Transmembrane helix</keyword>
<dbReference type="Proteomes" id="UP000774326">
    <property type="component" value="Unassembled WGS sequence"/>
</dbReference>
<evidence type="ECO:0000313" key="3">
    <source>
        <dbReference type="Proteomes" id="UP000774326"/>
    </source>
</evidence>
<proteinExistence type="predicted"/>
<feature type="transmembrane region" description="Helical" evidence="1">
    <location>
        <begin position="35"/>
        <end position="58"/>
    </location>
</feature>
<keyword evidence="1" id="KW-0812">Transmembrane</keyword>
<organism evidence="2 3">
    <name type="scientific">Wickerhamomyces pijperi</name>
    <name type="common">Yeast</name>
    <name type="synonym">Pichia pijperi</name>
    <dbReference type="NCBI Taxonomy" id="599730"/>
    <lineage>
        <taxon>Eukaryota</taxon>
        <taxon>Fungi</taxon>
        <taxon>Dikarya</taxon>
        <taxon>Ascomycota</taxon>
        <taxon>Saccharomycotina</taxon>
        <taxon>Saccharomycetes</taxon>
        <taxon>Phaffomycetales</taxon>
        <taxon>Wickerhamomycetaceae</taxon>
        <taxon>Wickerhamomyces</taxon>
    </lineage>
</organism>
<protein>
    <submittedName>
        <fullName evidence="2">Uncharacterized protein</fullName>
    </submittedName>
</protein>
<reference evidence="2" key="1">
    <citation type="journal article" date="2021" name="Open Biol.">
        <title>Shared evolutionary footprints suggest mitochondrial oxidative damage underlies multiple complex I losses in fungi.</title>
        <authorList>
            <person name="Schikora-Tamarit M.A."/>
            <person name="Marcet-Houben M."/>
            <person name="Nosek J."/>
            <person name="Gabaldon T."/>
        </authorList>
    </citation>
    <scope>NUCLEOTIDE SEQUENCE</scope>
    <source>
        <strain evidence="2">CBS2887</strain>
    </source>
</reference>
<keyword evidence="1" id="KW-0472">Membrane</keyword>
<reference evidence="2" key="2">
    <citation type="submission" date="2021-01" db="EMBL/GenBank/DDBJ databases">
        <authorList>
            <person name="Schikora-Tamarit M.A."/>
        </authorList>
    </citation>
    <scope>NUCLEOTIDE SEQUENCE</scope>
    <source>
        <strain evidence="2">CBS2887</strain>
    </source>
</reference>
<accession>A0A9P8Q0T1</accession>
<evidence type="ECO:0000256" key="1">
    <source>
        <dbReference type="SAM" id="Phobius"/>
    </source>
</evidence>
<evidence type="ECO:0000313" key="2">
    <source>
        <dbReference type="EMBL" id="KAH3681130.1"/>
    </source>
</evidence>